<sequence>MSSTMVLGKILLTALLTSRVAASTGHPSGDWPWQTFKSSPAQPPSLRINKHGNTSPGYLIFNQNGPEVHNYSLFIMSDDNELVWQSERNGFADFRVQTFEDSPVLTHWQGLALGEPWGFGVGIVRIYDESYENIYNVSLTTAQENIIPSGGLDSGMLFSYLDFHESRITRDGTMLVTVYNVTEHDLSPYGGPRNGWVTNSLFYEMDIKTNTVLYRWSALDHTDQIPIDDAIQFHPLEDFGKNKTLPYDYFHLNSVDKLDDGSYIISSRFFCSIFRLTPNGTVEWTFQGENGGDFKLASDISFRYQHDARVRHVGEDFMQLSLFNNDNSAVKSGVNETTGIFVTLDTKTWTATLDRELVDPTDRVYAKSQGNTQFLDNGNVILGYGSTAKIKEFTPDGSVAMSAVFGHKDGTVFSYRSYRFPWIGRPKTSPSVYACIKSNETQVYMSWNGATEHKTWQVFAGSTEGDLSSQVSVARQGFETAVTLSGLPALIQVEAKTADIDIPGARSAITRAKEPCT</sequence>
<dbReference type="AlphaFoldDB" id="A0A2U3E2L8"/>
<gene>
    <name evidence="2" type="ORF">PCL_01841</name>
</gene>
<name>A0A2U3E2L8_PURLI</name>
<dbReference type="InterPro" id="IPR039535">
    <property type="entry name" value="ASST-like"/>
</dbReference>
<dbReference type="PANTHER" id="PTHR35340:SF6">
    <property type="entry name" value="ASST-DOMAIN-CONTAINING PROTEIN"/>
    <property type="match status" value="1"/>
</dbReference>
<accession>A0A2U3E2L8</accession>
<dbReference type="Proteomes" id="UP000245956">
    <property type="component" value="Unassembled WGS sequence"/>
</dbReference>
<protein>
    <recommendedName>
        <fullName evidence="4">Arylsulfotransferase protein</fullName>
    </recommendedName>
</protein>
<reference evidence="2 3" key="1">
    <citation type="journal article" date="2016" name="Front. Microbiol.">
        <title>Genome and transcriptome sequences reveal the specific parasitism of the nematophagous Purpureocillium lilacinum 36-1.</title>
        <authorList>
            <person name="Xie J."/>
            <person name="Li S."/>
            <person name="Mo C."/>
            <person name="Xiao X."/>
            <person name="Peng D."/>
            <person name="Wang G."/>
            <person name="Xiao Y."/>
        </authorList>
    </citation>
    <scope>NUCLEOTIDE SEQUENCE [LARGE SCALE GENOMIC DNA]</scope>
    <source>
        <strain evidence="2 3">36-1</strain>
    </source>
</reference>
<evidence type="ECO:0000313" key="2">
    <source>
        <dbReference type="EMBL" id="PWI68752.1"/>
    </source>
</evidence>
<dbReference type="Pfam" id="PF14269">
    <property type="entry name" value="Arylsulfotran_2"/>
    <property type="match status" value="1"/>
</dbReference>
<evidence type="ECO:0000313" key="3">
    <source>
        <dbReference type="Proteomes" id="UP000245956"/>
    </source>
</evidence>
<dbReference type="InterPro" id="IPR053143">
    <property type="entry name" value="Arylsulfate_ST"/>
</dbReference>
<feature type="signal peptide" evidence="1">
    <location>
        <begin position="1"/>
        <end position="22"/>
    </location>
</feature>
<evidence type="ECO:0008006" key="4">
    <source>
        <dbReference type="Google" id="ProtNLM"/>
    </source>
</evidence>
<keyword evidence="1" id="KW-0732">Signal</keyword>
<proteinExistence type="predicted"/>
<evidence type="ECO:0000256" key="1">
    <source>
        <dbReference type="SAM" id="SignalP"/>
    </source>
</evidence>
<dbReference type="PANTHER" id="PTHR35340">
    <property type="entry name" value="PQQ ENZYME REPEAT PROTEIN-RELATED"/>
    <property type="match status" value="1"/>
</dbReference>
<comment type="caution">
    <text evidence="2">The sequence shown here is derived from an EMBL/GenBank/DDBJ whole genome shotgun (WGS) entry which is preliminary data.</text>
</comment>
<organism evidence="2 3">
    <name type="scientific">Purpureocillium lilacinum</name>
    <name type="common">Paecilomyces lilacinus</name>
    <dbReference type="NCBI Taxonomy" id="33203"/>
    <lineage>
        <taxon>Eukaryota</taxon>
        <taxon>Fungi</taxon>
        <taxon>Dikarya</taxon>
        <taxon>Ascomycota</taxon>
        <taxon>Pezizomycotina</taxon>
        <taxon>Sordariomycetes</taxon>
        <taxon>Hypocreomycetidae</taxon>
        <taxon>Hypocreales</taxon>
        <taxon>Ophiocordycipitaceae</taxon>
        <taxon>Purpureocillium</taxon>
    </lineage>
</organism>
<dbReference type="EMBL" id="LCWV01000014">
    <property type="protein sequence ID" value="PWI68752.1"/>
    <property type="molecule type" value="Genomic_DNA"/>
</dbReference>
<feature type="chain" id="PRO_5015688500" description="Arylsulfotransferase protein" evidence="1">
    <location>
        <begin position="23"/>
        <end position="517"/>
    </location>
</feature>